<protein>
    <submittedName>
        <fullName evidence="2">Uncharacterized protein</fullName>
    </submittedName>
</protein>
<evidence type="ECO:0000256" key="1">
    <source>
        <dbReference type="SAM" id="MobiDB-lite"/>
    </source>
</evidence>
<feature type="region of interest" description="Disordered" evidence="1">
    <location>
        <begin position="138"/>
        <end position="188"/>
    </location>
</feature>
<dbReference type="Proteomes" id="UP000318582">
    <property type="component" value="Unassembled WGS sequence"/>
</dbReference>
<evidence type="ECO:0000313" key="2">
    <source>
        <dbReference type="EMBL" id="TPX54107.1"/>
    </source>
</evidence>
<organism evidence="2 3">
    <name type="scientific">Powellomyces hirtus</name>
    <dbReference type="NCBI Taxonomy" id="109895"/>
    <lineage>
        <taxon>Eukaryota</taxon>
        <taxon>Fungi</taxon>
        <taxon>Fungi incertae sedis</taxon>
        <taxon>Chytridiomycota</taxon>
        <taxon>Chytridiomycota incertae sedis</taxon>
        <taxon>Chytridiomycetes</taxon>
        <taxon>Spizellomycetales</taxon>
        <taxon>Powellomycetaceae</taxon>
        <taxon>Powellomyces</taxon>
    </lineage>
</organism>
<reference evidence="2 3" key="1">
    <citation type="journal article" date="2019" name="Sci. Rep.">
        <title>Comparative genomics of chytrid fungi reveal insights into the obligate biotrophic and pathogenic lifestyle of Synchytrium endobioticum.</title>
        <authorList>
            <person name="van de Vossenberg B.T.L.H."/>
            <person name="Warris S."/>
            <person name="Nguyen H.D.T."/>
            <person name="van Gent-Pelzer M.P.E."/>
            <person name="Joly D.L."/>
            <person name="van de Geest H.C."/>
            <person name="Bonants P.J.M."/>
            <person name="Smith D.S."/>
            <person name="Levesque C.A."/>
            <person name="van der Lee T.A.J."/>
        </authorList>
    </citation>
    <scope>NUCLEOTIDE SEQUENCE [LARGE SCALE GENOMIC DNA]</scope>
    <source>
        <strain evidence="2 3">CBS 809.83</strain>
    </source>
</reference>
<name>A0A507DS95_9FUNG</name>
<accession>A0A507DS95</accession>
<comment type="caution">
    <text evidence="2">The sequence shown here is derived from an EMBL/GenBank/DDBJ whole genome shotgun (WGS) entry which is preliminary data.</text>
</comment>
<proteinExistence type="predicted"/>
<sequence>MQNQNQYALGQPLEAAAQCHAVAVSTTAATLETWHRCLGLLNHSERPAHNWNSLTKAEAFPSFKIFAAAAATETECSLKALQSDHVLLRHLSRMVLQRRMNRTLVQLDQCLVLQVGLPYKSGAAGKLIKSRDVGFDEESLAGDPGKPGEVLEDASEQGDKLEGGFEQGEDFEDAQEHQPSPAPQKSWRTGTGLLAEATCLLVGVIAPEEDKPASLKAARNAHDAMDWEQAAKPDSTASMPTTPGILFPCLQSVSS</sequence>
<evidence type="ECO:0000313" key="3">
    <source>
        <dbReference type="Proteomes" id="UP000318582"/>
    </source>
</evidence>
<dbReference type="AlphaFoldDB" id="A0A507DS95"/>
<dbReference type="EMBL" id="QEAQ01000172">
    <property type="protein sequence ID" value="TPX54107.1"/>
    <property type="molecule type" value="Genomic_DNA"/>
</dbReference>
<keyword evidence="3" id="KW-1185">Reference proteome</keyword>
<gene>
    <name evidence="2" type="ORF">PhCBS80983_g06052</name>
</gene>